<dbReference type="EMBL" id="AP025730">
    <property type="protein sequence ID" value="BDI07226.1"/>
    <property type="molecule type" value="Genomic_DNA"/>
</dbReference>
<name>A0ABM7YRM0_9BURK</name>
<keyword evidence="2" id="KW-1185">Reference proteome</keyword>
<evidence type="ECO:0000313" key="2">
    <source>
        <dbReference type="Proteomes" id="UP001057498"/>
    </source>
</evidence>
<organism evidence="1 2">
    <name type="scientific">Sphaerotilus microaerophilus</name>
    <dbReference type="NCBI Taxonomy" id="2914710"/>
    <lineage>
        <taxon>Bacteria</taxon>
        <taxon>Pseudomonadati</taxon>
        <taxon>Pseudomonadota</taxon>
        <taxon>Betaproteobacteria</taxon>
        <taxon>Burkholderiales</taxon>
        <taxon>Sphaerotilaceae</taxon>
        <taxon>Sphaerotilus</taxon>
    </lineage>
</organism>
<dbReference type="Proteomes" id="UP001057498">
    <property type="component" value="Chromosome"/>
</dbReference>
<gene>
    <name evidence="1" type="ORF">CATMQ487_41960</name>
</gene>
<protein>
    <submittedName>
        <fullName evidence="1">Uncharacterized protein</fullName>
    </submittedName>
</protein>
<sequence>MLSDACFDFTDAVFTSGVSDELYDQLLRDLESYRAEVYPYPATLLSFLKDLVLEVRDGTAPNVKLMMALGETLRAYDSNRDDLIESLEARLAEMWPHRVHTSTEASAEGPHVPGATVHCIFGADRGSE</sequence>
<accession>A0ABM7YRM0</accession>
<reference evidence="1" key="1">
    <citation type="submission" date="2022-04" db="EMBL/GenBank/DDBJ databases">
        <title>Whole genome sequence of Sphaerotilus sp. FB-5.</title>
        <authorList>
            <person name="Takeda M."/>
            <person name="Narihara S."/>
            <person name="Akimoto M."/>
            <person name="Akimoto R."/>
            <person name="Nishiyashiki S."/>
            <person name="Murakami T."/>
        </authorList>
    </citation>
    <scope>NUCLEOTIDE SEQUENCE</scope>
    <source>
        <strain evidence="1">FB-5</strain>
    </source>
</reference>
<proteinExistence type="predicted"/>
<dbReference type="RefSeq" id="WP_251970437.1">
    <property type="nucleotide sequence ID" value="NZ_AP025730.1"/>
</dbReference>
<evidence type="ECO:0000313" key="1">
    <source>
        <dbReference type="EMBL" id="BDI07226.1"/>
    </source>
</evidence>